<name>A0A482IQP9_9BURK</name>
<feature type="compositionally biased region" description="Basic and acidic residues" evidence="1">
    <location>
        <begin position="56"/>
        <end position="72"/>
    </location>
</feature>
<gene>
    <name evidence="2" type="ORF">DDF84_008775</name>
</gene>
<evidence type="ECO:0000313" key="3">
    <source>
        <dbReference type="Proteomes" id="UP000253772"/>
    </source>
</evidence>
<protein>
    <submittedName>
        <fullName evidence="2">Major capsid protein</fullName>
    </submittedName>
</protein>
<dbReference type="Pfam" id="PF03864">
    <property type="entry name" value="Phage_cap_E"/>
    <property type="match status" value="1"/>
</dbReference>
<evidence type="ECO:0000256" key="1">
    <source>
        <dbReference type="SAM" id="MobiDB-lite"/>
    </source>
</evidence>
<dbReference type="RefSeq" id="WP_017511681.1">
    <property type="nucleotide sequence ID" value="NZ_CP037900.1"/>
</dbReference>
<dbReference type="Proteomes" id="UP000253772">
    <property type="component" value="Chromosome c1"/>
</dbReference>
<feature type="region of interest" description="Disordered" evidence="1">
    <location>
        <begin position="54"/>
        <end position="73"/>
    </location>
</feature>
<accession>A0A482IQP9</accession>
<sequence length="328" mass="36447">MNLADMFRLAELTAAINKLPLHTGLVGDMGLFDDRGIRTTQVLVEVKNGRLGLVPDTDRRGEPQPMGKEKPVRKTFRTTHLPTSGTVMPDEIQDFMAFGSDTVVRQQSQVINDELQRMKNCLELTREWQRVGAIKGQILDADGSVIYDLYDEFGVQKKSMDLAFGVATTKVRKLITDAKRHAEQKLGGVLVKGFRAICGPDFFDGLVEHPTVKEAYAHYAEAADRIGGDMRSGFKHGNVEFVEDNLQIGEKRFVDADKAHVFPITPAGSVFIGRNAPANYNETVNTLGQPFYSKAEPRKMGKGWDMEAQANPLYLNLFPEAMVTLVAK</sequence>
<reference evidence="2 3" key="1">
    <citation type="submission" date="2019-03" db="EMBL/GenBank/DDBJ databases">
        <title>Comparative insights into the high quality Complete genome sequence of highly metal resistant Cupriavidus metallidurans strain BS1 isolated from a gold-copper mine.</title>
        <authorList>
            <person name="Mazhar H.S."/>
            <person name="Rensing C."/>
        </authorList>
    </citation>
    <scope>NUCLEOTIDE SEQUENCE [LARGE SCALE GENOMIC DNA]</scope>
    <source>
        <strain evidence="2 3">BS1</strain>
    </source>
</reference>
<proteinExistence type="predicted"/>
<evidence type="ECO:0000313" key="2">
    <source>
        <dbReference type="EMBL" id="QBP09847.1"/>
    </source>
</evidence>
<organism evidence="2 3">
    <name type="scientific">Cupriavidus metallidurans</name>
    <dbReference type="NCBI Taxonomy" id="119219"/>
    <lineage>
        <taxon>Bacteria</taxon>
        <taxon>Pseudomonadati</taxon>
        <taxon>Pseudomonadota</taxon>
        <taxon>Betaproteobacteria</taxon>
        <taxon>Burkholderiales</taxon>
        <taxon>Burkholderiaceae</taxon>
        <taxon>Cupriavidus</taxon>
    </lineage>
</organism>
<dbReference type="OrthoDB" id="6388191at2"/>
<dbReference type="AlphaFoldDB" id="A0A482IQP9"/>
<dbReference type="InterPro" id="IPR005564">
    <property type="entry name" value="Major_capsid_GpE"/>
</dbReference>
<dbReference type="EMBL" id="CP037900">
    <property type="protein sequence ID" value="QBP09847.1"/>
    <property type="molecule type" value="Genomic_DNA"/>
</dbReference>